<dbReference type="Gene3D" id="3.40.50.720">
    <property type="entry name" value="NAD(P)-binding Rossmann-like Domain"/>
    <property type="match status" value="1"/>
</dbReference>
<dbReference type="PRINTS" id="PR00085">
    <property type="entry name" value="THFDHDRGNASE"/>
</dbReference>
<evidence type="ECO:0000256" key="11">
    <source>
        <dbReference type="HAMAP-Rule" id="MF_01576"/>
    </source>
</evidence>
<feature type="binding site" evidence="11">
    <location>
        <begin position="162"/>
        <end position="164"/>
    </location>
    <ligand>
        <name>NADP(+)</name>
        <dbReference type="ChEBI" id="CHEBI:58349"/>
    </ligand>
</feature>
<keyword evidence="11" id="KW-0028">Amino-acid biosynthesis</keyword>
<dbReference type="InterPro" id="IPR000672">
    <property type="entry name" value="THF_DH/CycHdrlase"/>
</dbReference>
<keyword evidence="4 11" id="KW-0658">Purine biosynthesis</keyword>
<evidence type="ECO:0000256" key="3">
    <source>
        <dbReference type="ARBA" id="ARBA00022563"/>
    </source>
</evidence>
<comment type="catalytic activity">
    <reaction evidence="11">
        <text>(6R)-5,10-methylene-5,6,7,8-tetrahydrofolate + NADP(+) = (6R)-5,10-methenyltetrahydrofolate + NADPH</text>
        <dbReference type="Rhea" id="RHEA:22812"/>
        <dbReference type="ChEBI" id="CHEBI:15636"/>
        <dbReference type="ChEBI" id="CHEBI:57455"/>
        <dbReference type="ChEBI" id="CHEBI:57783"/>
        <dbReference type="ChEBI" id="CHEBI:58349"/>
        <dbReference type="EC" id="1.5.1.5"/>
    </reaction>
</comment>
<dbReference type="GO" id="GO:0000105">
    <property type="term" value="P:L-histidine biosynthetic process"/>
    <property type="evidence" value="ECO:0007669"/>
    <property type="project" value="UniProtKB-KW"/>
</dbReference>
<evidence type="ECO:0000256" key="7">
    <source>
        <dbReference type="ARBA" id="ARBA00023002"/>
    </source>
</evidence>
<comment type="function">
    <text evidence="11">Catalyzes the oxidation of 5,10-methylenetetrahydrofolate to 5,10-methenyltetrahydrofolate and then the hydrolysis of 5,10-methenyltetrahydrofolate to 10-formyltetrahydrofolate.</text>
</comment>
<dbReference type="GO" id="GO:0004488">
    <property type="term" value="F:methylenetetrahydrofolate dehydrogenase (NADP+) activity"/>
    <property type="evidence" value="ECO:0007669"/>
    <property type="project" value="UniProtKB-UniRule"/>
</dbReference>
<protein>
    <recommendedName>
        <fullName evidence="11">Bifunctional protein FolD</fullName>
    </recommendedName>
    <domain>
        <recommendedName>
            <fullName evidence="11">Methylenetetrahydrofolate dehydrogenase</fullName>
            <ecNumber evidence="11">1.5.1.5</ecNumber>
        </recommendedName>
    </domain>
    <domain>
        <recommendedName>
            <fullName evidence="11">Methenyltetrahydrofolate cyclohydrolase</fullName>
            <ecNumber evidence="11">3.5.4.9</ecNumber>
        </recommendedName>
    </domain>
</protein>
<accession>A0A1F5H746</accession>
<dbReference type="Pfam" id="PF02882">
    <property type="entry name" value="THF_DHG_CYH_C"/>
    <property type="match status" value="1"/>
</dbReference>
<dbReference type="InterPro" id="IPR020867">
    <property type="entry name" value="THF_DH/CycHdrlase_CS"/>
</dbReference>
<feature type="binding site" evidence="11">
    <location>
        <position position="228"/>
    </location>
    <ligand>
        <name>NADP(+)</name>
        <dbReference type="ChEBI" id="CHEBI:58349"/>
    </ligand>
</feature>
<dbReference type="InterPro" id="IPR020631">
    <property type="entry name" value="THF_DH/CycHdrlase_NAD-bd_dom"/>
</dbReference>
<dbReference type="GO" id="GO:0009086">
    <property type="term" value="P:methionine biosynthetic process"/>
    <property type="evidence" value="ECO:0007669"/>
    <property type="project" value="UniProtKB-KW"/>
</dbReference>
<evidence type="ECO:0000259" key="12">
    <source>
        <dbReference type="Pfam" id="PF00763"/>
    </source>
</evidence>
<dbReference type="GO" id="GO:0006164">
    <property type="term" value="P:purine nucleotide biosynthetic process"/>
    <property type="evidence" value="ECO:0007669"/>
    <property type="project" value="UniProtKB-KW"/>
</dbReference>
<dbReference type="CDD" id="cd01080">
    <property type="entry name" value="NAD_bind_m-THF_DH_Cyclohyd"/>
    <property type="match status" value="1"/>
</dbReference>
<evidence type="ECO:0000256" key="10">
    <source>
        <dbReference type="ARBA" id="ARBA00023268"/>
    </source>
</evidence>
<dbReference type="Gene3D" id="3.40.50.10860">
    <property type="entry name" value="Leucine Dehydrogenase, chain A, domain 1"/>
    <property type="match status" value="1"/>
</dbReference>
<dbReference type="PROSITE" id="PS00767">
    <property type="entry name" value="THF_DHG_CYH_2"/>
    <property type="match status" value="1"/>
</dbReference>
<comment type="catalytic activity">
    <reaction evidence="11">
        <text>(6R)-5,10-methenyltetrahydrofolate + H2O = (6R)-10-formyltetrahydrofolate + H(+)</text>
        <dbReference type="Rhea" id="RHEA:23700"/>
        <dbReference type="ChEBI" id="CHEBI:15377"/>
        <dbReference type="ChEBI" id="CHEBI:15378"/>
        <dbReference type="ChEBI" id="CHEBI:57455"/>
        <dbReference type="ChEBI" id="CHEBI:195366"/>
        <dbReference type="EC" id="3.5.4.9"/>
    </reaction>
</comment>
<organism evidence="14 15">
    <name type="scientific">Candidatus Curtissbacteria bacterium RIFCSPLOWO2_01_FULL_42_50</name>
    <dbReference type="NCBI Taxonomy" id="1797730"/>
    <lineage>
        <taxon>Bacteria</taxon>
        <taxon>Candidatus Curtissiibacteriota</taxon>
    </lineage>
</organism>
<dbReference type="InterPro" id="IPR046346">
    <property type="entry name" value="Aminoacid_DH-like_N_sf"/>
</dbReference>
<keyword evidence="3 11" id="KW-0554">One-carbon metabolism</keyword>
<evidence type="ECO:0000313" key="15">
    <source>
        <dbReference type="Proteomes" id="UP000177039"/>
    </source>
</evidence>
<dbReference type="InterPro" id="IPR036291">
    <property type="entry name" value="NAD(P)-bd_dom_sf"/>
</dbReference>
<evidence type="ECO:0000256" key="1">
    <source>
        <dbReference type="ARBA" id="ARBA00004777"/>
    </source>
</evidence>
<comment type="subunit">
    <text evidence="2 11">Homodimer.</text>
</comment>
<dbReference type="SUPFAM" id="SSF53223">
    <property type="entry name" value="Aminoacid dehydrogenase-like, N-terminal domain"/>
    <property type="match status" value="1"/>
</dbReference>
<dbReference type="FunFam" id="3.40.50.10860:FF:000005">
    <property type="entry name" value="C-1-tetrahydrofolate synthase, cytoplasmic, putative"/>
    <property type="match status" value="1"/>
</dbReference>
<evidence type="ECO:0000256" key="2">
    <source>
        <dbReference type="ARBA" id="ARBA00011738"/>
    </source>
</evidence>
<dbReference type="EC" id="1.5.1.5" evidence="11"/>
<evidence type="ECO:0000313" key="14">
    <source>
        <dbReference type="EMBL" id="OGD99901.1"/>
    </source>
</evidence>
<comment type="caution">
    <text evidence="14">The sequence shown here is derived from an EMBL/GenBank/DDBJ whole genome shotgun (WGS) entry which is preliminary data.</text>
</comment>
<keyword evidence="5 11" id="KW-0378">Hydrolase</keyword>
<evidence type="ECO:0000256" key="5">
    <source>
        <dbReference type="ARBA" id="ARBA00022801"/>
    </source>
</evidence>
<dbReference type="AlphaFoldDB" id="A0A1F5H746"/>
<proteinExistence type="inferred from homology"/>
<dbReference type="GO" id="GO:0005829">
    <property type="term" value="C:cytosol"/>
    <property type="evidence" value="ECO:0007669"/>
    <property type="project" value="TreeGrafter"/>
</dbReference>
<dbReference type="GO" id="GO:0004477">
    <property type="term" value="F:methenyltetrahydrofolate cyclohydrolase activity"/>
    <property type="evidence" value="ECO:0007669"/>
    <property type="project" value="UniProtKB-UniRule"/>
</dbReference>
<dbReference type="GO" id="GO:0035999">
    <property type="term" value="P:tetrahydrofolate interconversion"/>
    <property type="evidence" value="ECO:0007669"/>
    <property type="project" value="UniProtKB-UniRule"/>
</dbReference>
<keyword evidence="6 11" id="KW-0521">NADP</keyword>
<keyword evidence="9 11" id="KW-0486">Methionine biosynthesis</keyword>
<comment type="caution">
    <text evidence="11">Lacks conserved residue(s) required for the propagation of feature annotation.</text>
</comment>
<evidence type="ECO:0000256" key="6">
    <source>
        <dbReference type="ARBA" id="ARBA00022857"/>
    </source>
</evidence>
<keyword evidence="10 11" id="KW-0511">Multifunctional enzyme</keyword>
<dbReference type="PANTHER" id="PTHR48099:SF5">
    <property type="entry name" value="C-1-TETRAHYDROFOLATE SYNTHASE, CYTOPLASMIC"/>
    <property type="match status" value="1"/>
</dbReference>
<sequence length="308" mass="33613">MTQILDGRIVRDKIAQDLRSKILNLKSRPKLVIIQVGNLPESNTYIRQKVLFGEKIGAIVKHKRFDADITQKILINELLTMNNEPSIHGIIVQLPISKHLDADVVIDTISPQKDVDGLTSTNLKKLWENKTSAIIPATTKGVLTLLDYYKIPIPCKKVVVIGRSSLVGKPTALAFLNRDATVTVCHSETKNLKLETKNADILVIAVGKPNLITKDHVSKNQVVIDVGINVLPPQAKLGVQVQPLLGVVPLQAKPETEPPARRLVGDVDFENVSKVVAAITPVPGGIGPMTVASLFQNLLIAYENQVSK</sequence>
<dbReference type="InterPro" id="IPR020630">
    <property type="entry name" value="THF_DH/CycHdrlase_cat_dom"/>
</dbReference>
<keyword evidence="7 11" id="KW-0560">Oxidoreductase</keyword>
<feature type="domain" description="Tetrahydrofolate dehydrogenase/cyclohydrolase catalytic" evidence="12">
    <location>
        <begin position="5"/>
        <end position="116"/>
    </location>
</feature>
<reference evidence="14 15" key="1">
    <citation type="journal article" date="2016" name="Nat. Commun.">
        <title>Thousands of microbial genomes shed light on interconnected biogeochemical processes in an aquifer system.</title>
        <authorList>
            <person name="Anantharaman K."/>
            <person name="Brown C.T."/>
            <person name="Hug L.A."/>
            <person name="Sharon I."/>
            <person name="Castelle C.J."/>
            <person name="Probst A.J."/>
            <person name="Thomas B.C."/>
            <person name="Singh A."/>
            <person name="Wilkins M.J."/>
            <person name="Karaoz U."/>
            <person name="Brodie E.L."/>
            <person name="Williams K.H."/>
            <person name="Hubbard S.S."/>
            <person name="Banfield J.F."/>
        </authorList>
    </citation>
    <scope>NUCLEOTIDE SEQUENCE [LARGE SCALE GENOMIC DNA]</scope>
</reference>
<dbReference type="Pfam" id="PF00763">
    <property type="entry name" value="THF_DHG_CYH"/>
    <property type="match status" value="1"/>
</dbReference>
<name>A0A1F5H746_9BACT</name>
<feature type="domain" description="Tetrahydrofolate dehydrogenase/cyclohydrolase NAD(P)-binding" evidence="13">
    <location>
        <begin position="136"/>
        <end position="305"/>
    </location>
</feature>
<comment type="pathway">
    <text evidence="1 11">One-carbon metabolism; tetrahydrofolate interconversion.</text>
</comment>
<dbReference type="Proteomes" id="UP000177039">
    <property type="component" value="Unassembled WGS sequence"/>
</dbReference>
<dbReference type="SUPFAM" id="SSF51735">
    <property type="entry name" value="NAD(P)-binding Rossmann-fold domains"/>
    <property type="match status" value="1"/>
</dbReference>
<evidence type="ECO:0000256" key="9">
    <source>
        <dbReference type="ARBA" id="ARBA00023167"/>
    </source>
</evidence>
<evidence type="ECO:0000256" key="8">
    <source>
        <dbReference type="ARBA" id="ARBA00023102"/>
    </source>
</evidence>
<dbReference type="EMBL" id="MFBT01000008">
    <property type="protein sequence ID" value="OGD99901.1"/>
    <property type="molecule type" value="Genomic_DNA"/>
</dbReference>
<dbReference type="UniPathway" id="UPA00193"/>
<dbReference type="PANTHER" id="PTHR48099">
    <property type="entry name" value="C-1-TETRAHYDROFOLATE SYNTHASE, CYTOPLASMIC-RELATED"/>
    <property type="match status" value="1"/>
</dbReference>
<evidence type="ECO:0000259" key="13">
    <source>
        <dbReference type="Pfam" id="PF02882"/>
    </source>
</evidence>
<dbReference type="HAMAP" id="MF_01576">
    <property type="entry name" value="THF_DHG_CYH"/>
    <property type="match status" value="1"/>
</dbReference>
<keyword evidence="8 11" id="KW-0368">Histidine biosynthesis</keyword>
<evidence type="ECO:0000256" key="4">
    <source>
        <dbReference type="ARBA" id="ARBA00022755"/>
    </source>
</evidence>
<dbReference type="EC" id="3.5.4.9" evidence="11"/>
<gene>
    <name evidence="11" type="primary">folD</name>
    <name evidence="14" type="ORF">A3B54_00075</name>
</gene>
<comment type="similarity">
    <text evidence="11">Belongs to the tetrahydrofolate dehydrogenase/cyclohydrolase family.</text>
</comment>